<dbReference type="AlphaFoldDB" id="A0A915A5I0"/>
<name>A0A915A5I0_PARUN</name>
<proteinExistence type="predicted"/>
<evidence type="ECO:0000313" key="2">
    <source>
        <dbReference type="WBParaSite" id="PgE126_g002_t01"/>
    </source>
</evidence>
<dbReference type="WBParaSite" id="PgE126_g002_t01">
    <property type="protein sequence ID" value="PgE126_g002_t01"/>
    <property type="gene ID" value="PgE126_g002"/>
</dbReference>
<dbReference type="Proteomes" id="UP000887569">
    <property type="component" value="Unplaced"/>
</dbReference>
<protein>
    <submittedName>
        <fullName evidence="2">Uncharacterized protein</fullName>
    </submittedName>
</protein>
<accession>A0A915A5I0</accession>
<reference evidence="2" key="1">
    <citation type="submission" date="2022-11" db="UniProtKB">
        <authorList>
            <consortium name="WormBaseParasite"/>
        </authorList>
    </citation>
    <scope>IDENTIFICATION</scope>
</reference>
<organism evidence="1 2">
    <name type="scientific">Parascaris univalens</name>
    <name type="common">Nematode worm</name>
    <dbReference type="NCBI Taxonomy" id="6257"/>
    <lineage>
        <taxon>Eukaryota</taxon>
        <taxon>Metazoa</taxon>
        <taxon>Ecdysozoa</taxon>
        <taxon>Nematoda</taxon>
        <taxon>Chromadorea</taxon>
        <taxon>Rhabditida</taxon>
        <taxon>Spirurina</taxon>
        <taxon>Ascaridomorpha</taxon>
        <taxon>Ascaridoidea</taxon>
        <taxon>Ascarididae</taxon>
        <taxon>Parascaris</taxon>
    </lineage>
</organism>
<sequence length="49" mass="5675">RRKHVIRPPITLGYSKSLSNFRSALEMFIIFYTLGNQVTVSLDDLIYIS</sequence>
<evidence type="ECO:0000313" key="1">
    <source>
        <dbReference type="Proteomes" id="UP000887569"/>
    </source>
</evidence>
<keyword evidence="1" id="KW-1185">Reference proteome</keyword>